<dbReference type="STRING" id="1590841.A0A2R6Q1T4"/>
<dbReference type="OMA" id="FVTIFTE"/>
<dbReference type="PANTHER" id="PTHR35107:SF2">
    <property type="entry name" value="EXPRESSED PROTEIN"/>
    <property type="match status" value="1"/>
</dbReference>
<comment type="caution">
    <text evidence="3">The sequence shown here is derived from an EMBL/GenBank/DDBJ whole genome shotgun (WGS) entry which is preliminary data.</text>
</comment>
<organism evidence="3 4">
    <name type="scientific">Actinidia chinensis var. chinensis</name>
    <name type="common">Chinese soft-hair kiwi</name>
    <dbReference type="NCBI Taxonomy" id="1590841"/>
    <lineage>
        <taxon>Eukaryota</taxon>
        <taxon>Viridiplantae</taxon>
        <taxon>Streptophyta</taxon>
        <taxon>Embryophyta</taxon>
        <taxon>Tracheophyta</taxon>
        <taxon>Spermatophyta</taxon>
        <taxon>Magnoliopsida</taxon>
        <taxon>eudicotyledons</taxon>
        <taxon>Gunneridae</taxon>
        <taxon>Pentapetalae</taxon>
        <taxon>asterids</taxon>
        <taxon>Ericales</taxon>
        <taxon>Actinidiaceae</taxon>
        <taxon>Actinidia</taxon>
    </lineage>
</organism>
<dbReference type="OrthoDB" id="769005at2759"/>
<keyword evidence="4" id="KW-1185">Reference proteome</keyword>
<dbReference type="Gramene" id="PSS00356">
    <property type="protein sequence ID" value="PSS00356"/>
    <property type="gene ID" value="CEY00_Acc24324"/>
</dbReference>
<dbReference type="FunCoup" id="A0A2R6Q1T4">
    <property type="interactions" value="1350"/>
</dbReference>
<dbReference type="AlphaFoldDB" id="A0A2R6Q1T4"/>
<dbReference type="PANTHER" id="PTHR35107">
    <property type="entry name" value="EXPRESSED PROTEIN"/>
    <property type="match status" value="1"/>
</dbReference>
<evidence type="ECO:0000256" key="1">
    <source>
        <dbReference type="SAM" id="Phobius"/>
    </source>
</evidence>
<feature type="chain" id="PRO_5015353331" evidence="2">
    <location>
        <begin position="26"/>
        <end position="206"/>
    </location>
</feature>
<keyword evidence="1" id="KW-0812">Transmembrane</keyword>
<dbReference type="EMBL" id="NKQK01000021">
    <property type="protein sequence ID" value="PSS00356.1"/>
    <property type="molecule type" value="Genomic_DNA"/>
</dbReference>
<reference evidence="4" key="2">
    <citation type="journal article" date="2018" name="BMC Genomics">
        <title>A manually annotated Actinidia chinensis var. chinensis (kiwifruit) genome highlights the challenges associated with draft genomes and gene prediction in plants.</title>
        <authorList>
            <person name="Pilkington S.M."/>
            <person name="Crowhurst R."/>
            <person name="Hilario E."/>
            <person name="Nardozza S."/>
            <person name="Fraser L."/>
            <person name="Peng Y."/>
            <person name="Gunaseelan K."/>
            <person name="Simpson R."/>
            <person name="Tahir J."/>
            <person name="Deroles S.C."/>
            <person name="Templeton K."/>
            <person name="Luo Z."/>
            <person name="Davy M."/>
            <person name="Cheng C."/>
            <person name="McNeilage M."/>
            <person name="Scaglione D."/>
            <person name="Liu Y."/>
            <person name="Zhang Q."/>
            <person name="Datson P."/>
            <person name="De Silva N."/>
            <person name="Gardiner S.E."/>
            <person name="Bassett H."/>
            <person name="Chagne D."/>
            <person name="McCallum J."/>
            <person name="Dzierzon H."/>
            <person name="Deng C."/>
            <person name="Wang Y.Y."/>
            <person name="Barron L."/>
            <person name="Manako K."/>
            <person name="Bowen J."/>
            <person name="Foster T.M."/>
            <person name="Erridge Z.A."/>
            <person name="Tiffin H."/>
            <person name="Waite C.N."/>
            <person name="Davies K.M."/>
            <person name="Grierson E.P."/>
            <person name="Laing W.A."/>
            <person name="Kirk R."/>
            <person name="Chen X."/>
            <person name="Wood M."/>
            <person name="Montefiori M."/>
            <person name="Brummell D.A."/>
            <person name="Schwinn K.E."/>
            <person name="Catanach A."/>
            <person name="Fullerton C."/>
            <person name="Li D."/>
            <person name="Meiyalaghan S."/>
            <person name="Nieuwenhuizen N."/>
            <person name="Read N."/>
            <person name="Prakash R."/>
            <person name="Hunter D."/>
            <person name="Zhang H."/>
            <person name="McKenzie M."/>
            <person name="Knabel M."/>
            <person name="Harris A."/>
            <person name="Allan A.C."/>
            <person name="Gleave A."/>
            <person name="Chen A."/>
            <person name="Janssen B.J."/>
            <person name="Plunkett B."/>
            <person name="Ampomah-Dwamena C."/>
            <person name="Voogd C."/>
            <person name="Leif D."/>
            <person name="Lafferty D."/>
            <person name="Souleyre E.J.F."/>
            <person name="Varkonyi-Gasic E."/>
            <person name="Gambi F."/>
            <person name="Hanley J."/>
            <person name="Yao J.L."/>
            <person name="Cheung J."/>
            <person name="David K.M."/>
            <person name="Warren B."/>
            <person name="Marsh K."/>
            <person name="Snowden K.C."/>
            <person name="Lin-Wang K."/>
            <person name="Brian L."/>
            <person name="Martinez-Sanchez M."/>
            <person name="Wang M."/>
            <person name="Ileperuma N."/>
            <person name="Macnee N."/>
            <person name="Campin R."/>
            <person name="McAtee P."/>
            <person name="Drummond R.S.M."/>
            <person name="Espley R.V."/>
            <person name="Ireland H.S."/>
            <person name="Wu R."/>
            <person name="Atkinson R.G."/>
            <person name="Karunairetnam S."/>
            <person name="Bulley S."/>
            <person name="Chunkath S."/>
            <person name="Hanley Z."/>
            <person name="Storey R."/>
            <person name="Thrimawithana A.H."/>
            <person name="Thomson S."/>
            <person name="David C."/>
            <person name="Testolin R."/>
            <person name="Huang H."/>
            <person name="Hellens R.P."/>
            <person name="Schaffer R.J."/>
        </authorList>
    </citation>
    <scope>NUCLEOTIDE SEQUENCE [LARGE SCALE GENOMIC DNA]</scope>
    <source>
        <strain evidence="4">cv. Red5</strain>
    </source>
</reference>
<evidence type="ECO:0000313" key="3">
    <source>
        <dbReference type="EMBL" id="PSS00356.1"/>
    </source>
</evidence>
<proteinExistence type="predicted"/>
<sequence length="206" mass="22562">MAISTHRLLLLLSIVLGLLAIAATARPGRYFHPCKTLILFTSSSSAYPLDQNPNFPLENPNLHLPNPTVTIFFTEFREFRPKPAFIPTHPTIFVDRAAVDEENRPLPFGLYSSVGASFRDRTKDILSVVGSLLFGVGCGAITAATLYLMWSLFSGNRFDIRHSEDEYDEEDSDGGEYDDVSPKKMGYVAIPVAAAPVAAVPAKEVA</sequence>
<keyword evidence="2" id="KW-0732">Signal</keyword>
<dbReference type="Proteomes" id="UP000241394">
    <property type="component" value="Chromosome LG21"/>
</dbReference>
<evidence type="ECO:0000313" key="4">
    <source>
        <dbReference type="Proteomes" id="UP000241394"/>
    </source>
</evidence>
<feature type="transmembrane region" description="Helical" evidence="1">
    <location>
        <begin position="125"/>
        <end position="153"/>
    </location>
</feature>
<gene>
    <name evidence="3" type="ORF">CEY00_Acc24324</name>
</gene>
<dbReference type="InParanoid" id="A0A2R6Q1T4"/>
<keyword evidence="1" id="KW-0472">Membrane</keyword>
<feature type="signal peptide" evidence="2">
    <location>
        <begin position="1"/>
        <end position="25"/>
    </location>
</feature>
<evidence type="ECO:0000256" key="2">
    <source>
        <dbReference type="SAM" id="SignalP"/>
    </source>
</evidence>
<name>A0A2R6Q1T4_ACTCC</name>
<protein>
    <submittedName>
        <fullName evidence="3">Zinc finger protein</fullName>
    </submittedName>
</protein>
<keyword evidence="1" id="KW-1133">Transmembrane helix</keyword>
<reference evidence="3 4" key="1">
    <citation type="submission" date="2017-07" db="EMBL/GenBank/DDBJ databases">
        <title>An improved, manually edited Actinidia chinensis var. chinensis (kiwifruit) genome highlights the challenges associated with draft genomes and gene prediction in plants.</title>
        <authorList>
            <person name="Pilkington S."/>
            <person name="Crowhurst R."/>
            <person name="Hilario E."/>
            <person name="Nardozza S."/>
            <person name="Fraser L."/>
            <person name="Peng Y."/>
            <person name="Gunaseelan K."/>
            <person name="Simpson R."/>
            <person name="Tahir J."/>
            <person name="Deroles S."/>
            <person name="Templeton K."/>
            <person name="Luo Z."/>
            <person name="Davy M."/>
            <person name="Cheng C."/>
            <person name="Mcneilage M."/>
            <person name="Scaglione D."/>
            <person name="Liu Y."/>
            <person name="Zhang Q."/>
            <person name="Datson P."/>
            <person name="De Silva N."/>
            <person name="Gardiner S."/>
            <person name="Bassett H."/>
            <person name="Chagne D."/>
            <person name="Mccallum J."/>
            <person name="Dzierzon H."/>
            <person name="Deng C."/>
            <person name="Wang Y.-Y."/>
            <person name="Barron N."/>
            <person name="Manako K."/>
            <person name="Bowen J."/>
            <person name="Foster T."/>
            <person name="Erridge Z."/>
            <person name="Tiffin H."/>
            <person name="Waite C."/>
            <person name="Davies K."/>
            <person name="Grierson E."/>
            <person name="Laing W."/>
            <person name="Kirk R."/>
            <person name="Chen X."/>
            <person name="Wood M."/>
            <person name="Montefiori M."/>
            <person name="Brummell D."/>
            <person name="Schwinn K."/>
            <person name="Catanach A."/>
            <person name="Fullerton C."/>
            <person name="Li D."/>
            <person name="Meiyalaghan S."/>
            <person name="Nieuwenhuizen N."/>
            <person name="Read N."/>
            <person name="Prakash R."/>
            <person name="Hunter D."/>
            <person name="Zhang H."/>
            <person name="Mckenzie M."/>
            <person name="Knabel M."/>
            <person name="Harris A."/>
            <person name="Allan A."/>
            <person name="Chen A."/>
            <person name="Janssen B."/>
            <person name="Plunkett B."/>
            <person name="Dwamena C."/>
            <person name="Voogd C."/>
            <person name="Leif D."/>
            <person name="Lafferty D."/>
            <person name="Souleyre E."/>
            <person name="Varkonyi-Gasic E."/>
            <person name="Gambi F."/>
            <person name="Hanley J."/>
            <person name="Yao J.-L."/>
            <person name="Cheung J."/>
            <person name="David K."/>
            <person name="Warren B."/>
            <person name="Marsh K."/>
            <person name="Snowden K."/>
            <person name="Lin-Wang K."/>
            <person name="Brian L."/>
            <person name="Martinez-Sanchez M."/>
            <person name="Wang M."/>
            <person name="Ileperuma N."/>
            <person name="Macnee N."/>
            <person name="Campin R."/>
            <person name="Mcatee P."/>
            <person name="Drummond R."/>
            <person name="Espley R."/>
            <person name="Ireland H."/>
            <person name="Wu R."/>
            <person name="Atkinson R."/>
            <person name="Karunairetnam S."/>
            <person name="Bulley S."/>
            <person name="Chunkath S."/>
            <person name="Hanley Z."/>
            <person name="Storey R."/>
            <person name="Thrimawithana A."/>
            <person name="Thomson S."/>
            <person name="David C."/>
            <person name="Testolin R."/>
        </authorList>
    </citation>
    <scope>NUCLEOTIDE SEQUENCE [LARGE SCALE GENOMIC DNA]</scope>
    <source>
        <strain evidence="4">cv. Red5</strain>
        <tissue evidence="3">Young leaf</tissue>
    </source>
</reference>
<accession>A0A2R6Q1T4</accession>